<name>A0A2A9ELW6_9MICO</name>
<accession>A0A2A9ELW6</accession>
<feature type="region of interest" description="Disordered" evidence="1">
    <location>
        <begin position="57"/>
        <end position="78"/>
    </location>
</feature>
<dbReference type="AlphaFoldDB" id="A0A2A9ELW6"/>
<gene>
    <name evidence="2" type="ORF">ATJ97_2017</name>
</gene>
<dbReference type="EMBL" id="PDJI01000004">
    <property type="protein sequence ID" value="PFG39511.1"/>
    <property type="molecule type" value="Genomic_DNA"/>
</dbReference>
<evidence type="ECO:0000256" key="1">
    <source>
        <dbReference type="SAM" id="MobiDB-lite"/>
    </source>
</evidence>
<evidence type="ECO:0000313" key="3">
    <source>
        <dbReference type="Proteomes" id="UP000222106"/>
    </source>
</evidence>
<dbReference type="Proteomes" id="UP000222106">
    <property type="component" value="Unassembled WGS sequence"/>
</dbReference>
<protein>
    <submittedName>
        <fullName evidence="2">Uncharacterized protein</fullName>
    </submittedName>
</protein>
<comment type="caution">
    <text evidence="2">The sequence shown here is derived from an EMBL/GenBank/DDBJ whole genome shotgun (WGS) entry which is preliminary data.</text>
</comment>
<proteinExistence type="predicted"/>
<evidence type="ECO:0000313" key="2">
    <source>
        <dbReference type="EMBL" id="PFG39511.1"/>
    </source>
</evidence>
<feature type="compositionally biased region" description="Basic and acidic residues" evidence="1">
    <location>
        <begin position="65"/>
        <end position="78"/>
    </location>
</feature>
<sequence>MAKKAKPPLNDRIYNGLLKVFGPAQVTRLESERSPVKHAPVRAETGWVLRRNSNGRTYLAPAEPGRQDDFPQAGGKDH</sequence>
<reference evidence="2 3" key="1">
    <citation type="submission" date="2017-10" db="EMBL/GenBank/DDBJ databases">
        <title>Sequencing the genomes of 1000 actinobacteria strains.</title>
        <authorList>
            <person name="Klenk H.-P."/>
        </authorList>
    </citation>
    <scope>NUCLEOTIDE SEQUENCE [LARGE SCALE GENOMIC DNA]</scope>
    <source>
        <strain evidence="2 3">DSM 21838</strain>
    </source>
</reference>
<dbReference type="RefSeq" id="WP_098483606.1">
    <property type="nucleotide sequence ID" value="NZ_PDJI01000004.1"/>
</dbReference>
<keyword evidence="3" id="KW-1185">Reference proteome</keyword>
<organism evidence="2 3">
    <name type="scientific">Georgenia soli</name>
    <dbReference type="NCBI Taxonomy" id="638953"/>
    <lineage>
        <taxon>Bacteria</taxon>
        <taxon>Bacillati</taxon>
        <taxon>Actinomycetota</taxon>
        <taxon>Actinomycetes</taxon>
        <taxon>Micrococcales</taxon>
        <taxon>Bogoriellaceae</taxon>
        <taxon>Georgenia</taxon>
    </lineage>
</organism>